<dbReference type="PANTHER" id="PTHR43214">
    <property type="entry name" value="TWO-COMPONENT RESPONSE REGULATOR"/>
    <property type="match status" value="1"/>
</dbReference>
<keyword evidence="2" id="KW-0805">Transcription regulation</keyword>
<dbReference type="InterPro" id="IPR000792">
    <property type="entry name" value="Tscrpt_reg_LuxR_C"/>
</dbReference>
<dbReference type="Gene3D" id="3.40.50.2300">
    <property type="match status" value="1"/>
</dbReference>
<keyword evidence="10" id="KW-1185">Reference proteome</keyword>
<evidence type="ECO:0000259" key="8">
    <source>
        <dbReference type="PROSITE" id="PS50110"/>
    </source>
</evidence>
<dbReference type="InterPro" id="IPR011006">
    <property type="entry name" value="CheY-like_superfamily"/>
</dbReference>
<dbReference type="EMBL" id="CP042425">
    <property type="protein sequence ID" value="QEL18385.1"/>
    <property type="molecule type" value="Genomic_DNA"/>
</dbReference>
<dbReference type="InterPro" id="IPR001789">
    <property type="entry name" value="Sig_transdc_resp-reg_receiver"/>
</dbReference>
<evidence type="ECO:0000256" key="5">
    <source>
        <dbReference type="PROSITE-ProRule" id="PRU00169"/>
    </source>
</evidence>
<feature type="domain" description="HTH luxR-type" evidence="7">
    <location>
        <begin position="174"/>
        <end position="239"/>
    </location>
</feature>
<evidence type="ECO:0000256" key="2">
    <source>
        <dbReference type="ARBA" id="ARBA00023015"/>
    </source>
</evidence>
<evidence type="ECO:0000256" key="3">
    <source>
        <dbReference type="ARBA" id="ARBA00023125"/>
    </source>
</evidence>
<dbReference type="PANTHER" id="PTHR43214:SF41">
    <property type="entry name" value="NITRATE_NITRITE RESPONSE REGULATOR PROTEIN NARP"/>
    <property type="match status" value="1"/>
</dbReference>
<evidence type="ECO:0000256" key="1">
    <source>
        <dbReference type="ARBA" id="ARBA00022553"/>
    </source>
</evidence>
<dbReference type="CDD" id="cd17535">
    <property type="entry name" value="REC_NarL-like"/>
    <property type="match status" value="1"/>
</dbReference>
<dbReference type="PROSITE" id="PS50110">
    <property type="entry name" value="RESPONSE_REGULATORY"/>
    <property type="match status" value="1"/>
</dbReference>
<reference evidence="10" key="1">
    <citation type="submission" date="2019-08" db="EMBL/GenBank/DDBJ databases">
        <title>Limnoglobus roseus gen. nov., sp. nov., a novel freshwater planctomycete with a giant genome from the family Gemmataceae.</title>
        <authorList>
            <person name="Kulichevskaya I.S."/>
            <person name="Naumoff D.G."/>
            <person name="Miroshnikov K."/>
            <person name="Ivanova A."/>
            <person name="Philippov D.A."/>
            <person name="Hakobyan A."/>
            <person name="Rijpstra I.C."/>
            <person name="Sinninghe Damste J.S."/>
            <person name="Liesack W."/>
            <person name="Dedysh S.N."/>
        </authorList>
    </citation>
    <scope>NUCLEOTIDE SEQUENCE [LARGE SCALE GENOMIC DNA]</scope>
    <source>
        <strain evidence="10">PX52</strain>
    </source>
</reference>
<dbReference type="Pfam" id="PF00196">
    <property type="entry name" value="GerE"/>
    <property type="match status" value="1"/>
</dbReference>
<evidence type="ECO:0000313" key="9">
    <source>
        <dbReference type="EMBL" id="QEL18385.1"/>
    </source>
</evidence>
<keyword evidence="3 9" id="KW-0238">DNA-binding</keyword>
<dbReference type="SMART" id="SM00448">
    <property type="entry name" value="REC"/>
    <property type="match status" value="1"/>
</dbReference>
<dbReference type="InterPro" id="IPR039420">
    <property type="entry name" value="WalR-like"/>
</dbReference>
<proteinExistence type="predicted"/>
<dbReference type="Proteomes" id="UP000324974">
    <property type="component" value="Chromosome"/>
</dbReference>
<evidence type="ECO:0000313" key="10">
    <source>
        <dbReference type="Proteomes" id="UP000324974"/>
    </source>
</evidence>
<evidence type="ECO:0000256" key="4">
    <source>
        <dbReference type="ARBA" id="ARBA00023163"/>
    </source>
</evidence>
<feature type="region of interest" description="Disordered" evidence="6">
    <location>
        <begin position="1"/>
        <end position="32"/>
    </location>
</feature>
<gene>
    <name evidence="9" type="ORF">PX52LOC_05409</name>
</gene>
<dbReference type="AlphaFoldDB" id="A0A5C1AIA5"/>
<dbReference type="GO" id="GO:0006355">
    <property type="term" value="P:regulation of DNA-templated transcription"/>
    <property type="evidence" value="ECO:0007669"/>
    <property type="project" value="InterPro"/>
</dbReference>
<keyword evidence="4" id="KW-0804">Transcription</keyword>
<dbReference type="PROSITE" id="PS50043">
    <property type="entry name" value="HTH_LUXR_2"/>
    <property type="match status" value="1"/>
</dbReference>
<protein>
    <submittedName>
        <fullName evidence="9">DNA-binding response regulator</fullName>
    </submittedName>
</protein>
<name>A0A5C1AIA5_9BACT</name>
<dbReference type="Pfam" id="PF00072">
    <property type="entry name" value="Response_reg"/>
    <property type="match status" value="1"/>
</dbReference>
<evidence type="ECO:0000259" key="7">
    <source>
        <dbReference type="PROSITE" id="PS50043"/>
    </source>
</evidence>
<keyword evidence="1" id="KW-0597">Phosphoprotein</keyword>
<sequence>MVLEKPIDPDADPLIRPLAPTSPNGASASDGRKRVAIVDGQPVFRLGFRALIANEPDLHLIAEATNLGQAQQLLAATPFDVLVLEMDLPDGNGLDLLAAGAGTPRPPRALVLTGLNEDPFALAAVEAGALGFVGKHEPAEVIIAAIRQVLSHRTHLPSRILARLLRQHTGPDPDLRGIGQLSTREKEVFSLLGEGLTAKEIARRLAMSVHTVDTHRERMKRKLKVSNGAALTRQAVEWRLRYDLARQADFNRNERPSQV</sequence>
<dbReference type="KEGG" id="lrs:PX52LOC_05409"/>
<evidence type="ECO:0000256" key="6">
    <source>
        <dbReference type="SAM" id="MobiDB-lite"/>
    </source>
</evidence>
<comment type="caution">
    <text evidence="5">Lacks conserved residue(s) required for the propagation of feature annotation.</text>
</comment>
<dbReference type="InterPro" id="IPR016032">
    <property type="entry name" value="Sig_transdc_resp-reg_C-effctor"/>
</dbReference>
<dbReference type="PROSITE" id="PS00622">
    <property type="entry name" value="HTH_LUXR_1"/>
    <property type="match status" value="1"/>
</dbReference>
<dbReference type="CDD" id="cd06170">
    <property type="entry name" value="LuxR_C_like"/>
    <property type="match status" value="1"/>
</dbReference>
<dbReference type="GO" id="GO:0000160">
    <property type="term" value="P:phosphorelay signal transduction system"/>
    <property type="evidence" value="ECO:0007669"/>
    <property type="project" value="InterPro"/>
</dbReference>
<dbReference type="InterPro" id="IPR058245">
    <property type="entry name" value="NreC/VraR/RcsB-like_REC"/>
</dbReference>
<dbReference type="GO" id="GO:0003677">
    <property type="term" value="F:DNA binding"/>
    <property type="evidence" value="ECO:0007669"/>
    <property type="project" value="UniProtKB-KW"/>
</dbReference>
<dbReference type="SUPFAM" id="SSF46894">
    <property type="entry name" value="C-terminal effector domain of the bipartite response regulators"/>
    <property type="match status" value="1"/>
</dbReference>
<dbReference type="SUPFAM" id="SSF52172">
    <property type="entry name" value="CheY-like"/>
    <property type="match status" value="1"/>
</dbReference>
<dbReference type="SMART" id="SM00421">
    <property type="entry name" value="HTH_LUXR"/>
    <property type="match status" value="1"/>
</dbReference>
<organism evidence="9 10">
    <name type="scientific">Limnoglobus roseus</name>
    <dbReference type="NCBI Taxonomy" id="2598579"/>
    <lineage>
        <taxon>Bacteria</taxon>
        <taxon>Pseudomonadati</taxon>
        <taxon>Planctomycetota</taxon>
        <taxon>Planctomycetia</taxon>
        <taxon>Gemmatales</taxon>
        <taxon>Gemmataceae</taxon>
        <taxon>Limnoglobus</taxon>
    </lineage>
</organism>
<feature type="domain" description="Response regulatory" evidence="8">
    <location>
        <begin position="34"/>
        <end position="150"/>
    </location>
</feature>
<accession>A0A5C1AIA5</accession>
<dbReference type="OrthoDB" id="9796655at2"/>
<dbReference type="PRINTS" id="PR00038">
    <property type="entry name" value="HTHLUXR"/>
</dbReference>